<dbReference type="STRING" id="1302690.BUE76_07520"/>
<dbReference type="InterPro" id="IPR014756">
    <property type="entry name" value="Ig_E-set"/>
</dbReference>
<evidence type="ECO:0000313" key="4">
    <source>
        <dbReference type="Proteomes" id="UP000184368"/>
    </source>
</evidence>
<dbReference type="OrthoDB" id="660167at2"/>
<organism evidence="3 4">
    <name type="scientific">Cnuella takakiae</name>
    <dbReference type="NCBI Taxonomy" id="1302690"/>
    <lineage>
        <taxon>Bacteria</taxon>
        <taxon>Pseudomonadati</taxon>
        <taxon>Bacteroidota</taxon>
        <taxon>Chitinophagia</taxon>
        <taxon>Chitinophagales</taxon>
        <taxon>Chitinophagaceae</taxon>
        <taxon>Cnuella</taxon>
    </lineage>
</organism>
<name>A0A1M5CCP7_9BACT</name>
<dbReference type="Proteomes" id="UP000184368">
    <property type="component" value="Unassembled WGS sequence"/>
</dbReference>
<feature type="signal peptide" evidence="1">
    <location>
        <begin position="1"/>
        <end position="24"/>
    </location>
</feature>
<evidence type="ECO:0000259" key="2">
    <source>
        <dbReference type="Pfam" id="PF01833"/>
    </source>
</evidence>
<evidence type="ECO:0000313" key="3">
    <source>
        <dbReference type="EMBL" id="SHF52495.1"/>
    </source>
</evidence>
<dbReference type="Gene3D" id="2.60.40.10">
    <property type="entry name" value="Immunoglobulins"/>
    <property type="match status" value="4"/>
</dbReference>
<protein>
    <submittedName>
        <fullName evidence="3">IPT/TIG domain-containing protein</fullName>
    </submittedName>
</protein>
<dbReference type="InterPro" id="IPR002909">
    <property type="entry name" value="IPT_dom"/>
</dbReference>
<dbReference type="Gene3D" id="2.60.120.430">
    <property type="entry name" value="Galactose-binding lectin"/>
    <property type="match status" value="1"/>
</dbReference>
<dbReference type="Pfam" id="PF01833">
    <property type="entry name" value="TIG"/>
    <property type="match status" value="1"/>
</dbReference>
<sequence length="522" mass="54748">MFRLTNTRLFAFTFLLLAMVGFTACDKDDETSDDGRVQLLSFGPTGAKHGDTLRFFGNNLNLVTEVTFTGNNAVVKQTEFKQQTAQEILLVVPQAAEQGVVTLKSAQGDVVSKTQFNLNVTTQVTGVTAEARPGTDITLSGSYLNWVKSISFAKGKVVTSFVSKAFDKLVVKVPADAETGPLVIAYSGTDSAEFETADTVRVILPVATGFAPSPVKHADNLTINGTDLDLTEKVGFTGVATPITEFVSKTATQLVVKVPAGAQKGKVTLMPASGVASVSAMDMEVLLPAITGFAPSPVDPNTNLTINGTNLDLVTSVTFQNAAPVTAFVSQSASRLVVRVPNGVLRGKVVLGVRNSSLTVESGDVLEITGAVPPPTLAFPIYTDAVTANWTGNSGWIGGGWGGNKNYDNTTPVREGSKSVKIDYVGGYGSPVQLGGTNISLAQYRNFKLSVFGAPGSGGKTITVGINGTNGKFNITVVEGKWTDYSVPLTTLTSDAALKEIWVQEFSGTGGFSVYVDALGLD</sequence>
<gene>
    <name evidence="3" type="ORF">SAMN05444008_1097</name>
</gene>
<dbReference type="SUPFAM" id="SSF81296">
    <property type="entry name" value="E set domains"/>
    <property type="match status" value="2"/>
</dbReference>
<reference evidence="3 4" key="1">
    <citation type="submission" date="2016-11" db="EMBL/GenBank/DDBJ databases">
        <authorList>
            <person name="Jaros S."/>
            <person name="Januszkiewicz K."/>
            <person name="Wedrychowicz H."/>
        </authorList>
    </citation>
    <scope>NUCLEOTIDE SEQUENCE [LARGE SCALE GENOMIC DNA]</scope>
    <source>
        <strain evidence="3 4">DSM 26897</strain>
    </source>
</reference>
<keyword evidence="1" id="KW-0732">Signal</keyword>
<dbReference type="CDD" id="cd00102">
    <property type="entry name" value="IPT"/>
    <property type="match status" value="1"/>
</dbReference>
<keyword evidence="4" id="KW-1185">Reference proteome</keyword>
<proteinExistence type="predicted"/>
<dbReference type="RefSeq" id="WP_073043652.1">
    <property type="nucleotide sequence ID" value="NZ_FQUO01000009.1"/>
</dbReference>
<feature type="domain" description="IPT/TIG" evidence="2">
    <location>
        <begin position="288"/>
        <end position="357"/>
    </location>
</feature>
<dbReference type="AlphaFoldDB" id="A0A1M5CCP7"/>
<accession>A0A1M5CCP7</accession>
<dbReference type="PROSITE" id="PS51257">
    <property type="entry name" value="PROKAR_LIPOPROTEIN"/>
    <property type="match status" value="1"/>
</dbReference>
<dbReference type="EMBL" id="FQUO01000009">
    <property type="protein sequence ID" value="SHF52495.1"/>
    <property type="molecule type" value="Genomic_DNA"/>
</dbReference>
<feature type="chain" id="PRO_5012680126" evidence="1">
    <location>
        <begin position="25"/>
        <end position="522"/>
    </location>
</feature>
<evidence type="ECO:0000256" key="1">
    <source>
        <dbReference type="SAM" id="SignalP"/>
    </source>
</evidence>
<dbReference type="InterPro" id="IPR013783">
    <property type="entry name" value="Ig-like_fold"/>
</dbReference>